<evidence type="ECO:0000313" key="3">
    <source>
        <dbReference type="EMBL" id="KAG0324153.1"/>
    </source>
</evidence>
<evidence type="ECO:0000313" key="4">
    <source>
        <dbReference type="Proteomes" id="UP000738325"/>
    </source>
</evidence>
<proteinExistence type="predicted"/>
<feature type="region of interest" description="Disordered" evidence="1">
    <location>
        <begin position="1176"/>
        <end position="1371"/>
    </location>
</feature>
<dbReference type="PANTHER" id="PTHR12673:SF159">
    <property type="entry name" value="LD03170P"/>
    <property type="match status" value="1"/>
</dbReference>
<feature type="compositionally biased region" description="Low complexity" evidence="1">
    <location>
        <begin position="1307"/>
        <end position="1338"/>
    </location>
</feature>
<dbReference type="SMART" id="SM00233">
    <property type="entry name" value="PH"/>
    <property type="match status" value="1"/>
</dbReference>
<dbReference type="GO" id="GO:0005737">
    <property type="term" value="C:cytoplasm"/>
    <property type="evidence" value="ECO:0007669"/>
    <property type="project" value="TreeGrafter"/>
</dbReference>
<dbReference type="Gene3D" id="1.20.900.10">
    <property type="entry name" value="Dbl homology (DH) domain"/>
    <property type="match status" value="1"/>
</dbReference>
<dbReference type="InterPro" id="IPR011993">
    <property type="entry name" value="PH-like_dom_sf"/>
</dbReference>
<feature type="compositionally biased region" description="Basic and acidic residues" evidence="1">
    <location>
        <begin position="1451"/>
        <end position="1460"/>
    </location>
</feature>
<dbReference type="InterPro" id="IPR000219">
    <property type="entry name" value="DH_dom"/>
</dbReference>
<gene>
    <name evidence="3" type="primary">TIAM2</name>
    <name evidence="3" type="ORF">BGZ99_002161</name>
</gene>
<feature type="compositionally biased region" description="Polar residues" evidence="1">
    <location>
        <begin position="1544"/>
        <end position="1559"/>
    </location>
</feature>
<organism evidence="3 4">
    <name type="scientific">Dissophora globulifera</name>
    <dbReference type="NCBI Taxonomy" id="979702"/>
    <lineage>
        <taxon>Eukaryota</taxon>
        <taxon>Fungi</taxon>
        <taxon>Fungi incertae sedis</taxon>
        <taxon>Mucoromycota</taxon>
        <taxon>Mortierellomycotina</taxon>
        <taxon>Mortierellomycetes</taxon>
        <taxon>Mortierellales</taxon>
        <taxon>Mortierellaceae</taxon>
        <taxon>Dissophora</taxon>
    </lineage>
</organism>
<feature type="region of interest" description="Disordered" evidence="1">
    <location>
        <begin position="1412"/>
        <end position="1510"/>
    </location>
</feature>
<feature type="compositionally biased region" description="Low complexity" evidence="1">
    <location>
        <begin position="750"/>
        <end position="760"/>
    </location>
</feature>
<evidence type="ECO:0000256" key="1">
    <source>
        <dbReference type="SAM" id="MobiDB-lite"/>
    </source>
</evidence>
<dbReference type="SMART" id="SM00325">
    <property type="entry name" value="RhoGEF"/>
    <property type="match status" value="1"/>
</dbReference>
<protein>
    <submittedName>
        <fullName evidence="3">T-lymphoma invasion and metastasis-inducing protein 2</fullName>
    </submittedName>
</protein>
<feature type="compositionally biased region" description="Polar residues" evidence="1">
    <location>
        <begin position="1616"/>
        <end position="1626"/>
    </location>
</feature>
<feature type="compositionally biased region" description="Basic residues" evidence="1">
    <location>
        <begin position="1461"/>
        <end position="1471"/>
    </location>
</feature>
<dbReference type="InterPro" id="IPR001331">
    <property type="entry name" value="GDS_CDC24_CS"/>
</dbReference>
<dbReference type="PANTHER" id="PTHR12673">
    <property type="entry name" value="FACIOGENITAL DYSPLASIA PROTEIN"/>
    <property type="match status" value="1"/>
</dbReference>
<feature type="compositionally biased region" description="Polar residues" evidence="1">
    <location>
        <begin position="1203"/>
        <end position="1227"/>
    </location>
</feature>
<dbReference type="SUPFAM" id="SSF48065">
    <property type="entry name" value="DBL homology domain (DH-domain)"/>
    <property type="match status" value="1"/>
</dbReference>
<comment type="caution">
    <text evidence="3">The sequence shown here is derived from an EMBL/GenBank/DDBJ whole genome shotgun (WGS) entry which is preliminary data.</text>
</comment>
<reference evidence="3" key="1">
    <citation type="journal article" date="2020" name="Fungal Divers.">
        <title>Resolving the Mortierellaceae phylogeny through synthesis of multi-gene phylogenetics and phylogenomics.</title>
        <authorList>
            <person name="Vandepol N."/>
            <person name="Liber J."/>
            <person name="Desiro A."/>
            <person name="Na H."/>
            <person name="Kennedy M."/>
            <person name="Barry K."/>
            <person name="Grigoriev I.V."/>
            <person name="Miller A.N."/>
            <person name="O'Donnell K."/>
            <person name="Stajich J.E."/>
            <person name="Bonito G."/>
        </authorList>
    </citation>
    <scope>NUCLEOTIDE SEQUENCE</scope>
    <source>
        <strain evidence="3">REB-010B</strain>
    </source>
</reference>
<keyword evidence="4" id="KW-1185">Reference proteome</keyword>
<dbReference type="Pfam" id="PF00621">
    <property type="entry name" value="RhoGEF"/>
    <property type="match status" value="1"/>
</dbReference>
<feature type="compositionally biased region" description="Polar residues" evidence="1">
    <location>
        <begin position="1283"/>
        <end position="1300"/>
    </location>
</feature>
<feature type="compositionally biased region" description="Polar residues" evidence="1">
    <location>
        <begin position="1430"/>
        <end position="1450"/>
    </location>
</feature>
<dbReference type="InterPro" id="IPR051092">
    <property type="entry name" value="FYVE_RhoGEF_PH"/>
</dbReference>
<dbReference type="PROSITE" id="PS50010">
    <property type="entry name" value="DH_2"/>
    <property type="match status" value="1"/>
</dbReference>
<name>A0A9P6RS75_9FUNG</name>
<dbReference type="SUPFAM" id="SSF50729">
    <property type="entry name" value="PH domain-like"/>
    <property type="match status" value="1"/>
</dbReference>
<dbReference type="GO" id="GO:0005085">
    <property type="term" value="F:guanyl-nucleotide exchange factor activity"/>
    <property type="evidence" value="ECO:0007669"/>
    <property type="project" value="InterPro"/>
</dbReference>
<feature type="region of interest" description="Disordered" evidence="1">
    <location>
        <begin position="1540"/>
        <end position="1626"/>
    </location>
</feature>
<feature type="compositionally biased region" description="Acidic residues" evidence="1">
    <location>
        <begin position="1592"/>
        <end position="1603"/>
    </location>
</feature>
<dbReference type="GO" id="GO:0035556">
    <property type="term" value="P:intracellular signal transduction"/>
    <property type="evidence" value="ECO:0007669"/>
    <property type="project" value="InterPro"/>
</dbReference>
<evidence type="ECO:0000259" key="2">
    <source>
        <dbReference type="PROSITE" id="PS50010"/>
    </source>
</evidence>
<dbReference type="Gene3D" id="2.30.29.30">
    <property type="entry name" value="Pleckstrin-homology domain (PH domain)/Phosphotyrosine-binding domain (PTB)"/>
    <property type="match status" value="1"/>
</dbReference>
<feature type="compositionally biased region" description="Low complexity" evidence="1">
    <location>
        <begin position="1256"/>
        <end position="1266"/>
    </location>
</feature>
<feature type="compositionally biased region" description="Polar residues" evidence="1">
    <location>
        <begin position="1351"/>
        <end position="1371"/>
    </location>
</feature>
<feature type="domain" description="DH" evidence="2">
    <location>
        <begin position="258"/>
        <end position="454"/>
    </location>
</feature>
<feature type="compositionally biased region" description="Polar residues" evidence="1">
    <location>
        <begin position="1035"/>
        <end position="1062"/>
    </location>
</feature>
<dbReference type="EMBL" id="JAAAIP010000161">
    <property type="protein sequence ID" value="KAG0324153.1"/>
    <property type="molecule type" value="Genomic_DNA"/>
</dbReference>
<feature type="compositionally biased region" description="Basic and acidic residues" evidence="1">
    <location>
        <begin position="1188"/>
        <end position="1202"/>
    </location>
</feature>
<dbReference type="CDD" id="cd00160">
    <property type="entry name" value="RhoGEF"/>
    <property type="match status" value="1"/>
</dbReference>
<accession>A0A9P6RS75</accession>
<dbReference type="PROSITE" id="PS00741">
    <property type="entry name" value="DH_1"/>
    <property type="match status" value="1"/>
</dbReference>
<feature type="compositionally biased region" description="Polar residues" evidence="1">
    <location>
        <begin position="699"/>
        <end position="723"/>
    </location>
</feature>
<sequence length="1626" mass="177564">MTNASDEIKGNMIVQENGCGDSSSASLLTPPPLSSVVVQAQDLGLHDEAIHSTIPGDASVEVTASSTALLSLQDRRINKPDAKVHRRLPDIMTTPPAPLIMTMATIHNRVSAEVSGEALSNLPSSSRPMNLEHFTAFSAQNLDTTMADPAGWVGNTREEELAMVLRTAGMSPQEDISGQTCIPAKTQTVSDAAPSDGMSQGVNAELPNDLSRLNLPAITAISNVDASTLNSALTSALETFTIDPSPVIGAGKIKRFVKRSHALQELETTEDTYVNDLDILMHVYLRILETKSWFPQIILSKMKRCVSGLLALHRDFYAKMETGKLEESDREQQVPLRVYKNLAESFKILSHDNHFYSTFCELRMRTVKEINRSASQAAMALIQRESKELMAQQGRRSSRADLKDFLIKPIQRVCRYPLLLKEILRLTSEDDPEYQYVEQTYQLMREKAKEMDETQRVVERKLLTEQFMKKLPETNFPRKVGTTIAVTSTSTTGKDLLSANVSVGGACNSASDGASVHPHSQHPGGASAGVKLSPGFALDSYFEYRSMIQEGVAPAPLTKAFASTLGSIVLAGALEYVMTPDMPIRLKYYGCFLFDSMLIIVKAKKSSLYEPKQWLPLRLCELRETTHLDGYTRFGWYIVYDQFRIDFGASSAAEQHVWMVTLQDRIQAAKDAYSKLPRDIAVFETIVSSLPWKLSNKNSHQGGVSASAGHSTSSTRHLQICHQSPSPSPSPWSSYSSAIPSPLMPPPPITASSTPGSTTMMMATSSMVSNEPEKWNARGSPELALDQYAHHHQPLYQQKEGFVTHLSETQTDLGSSPSGVQGSVRIGGMAGNALTEDYQSDLQFRQHPLSSSSSSSSSHLLYPLTPVMPWLLPETRTRSHSFDVTRVFTSSNSNQSIKPNQRTLVQSMFKDVSTENIWTTTTTPLHQEPSPQSTHSTLSRYGSSSPLNYFHSTSGSMAGTTAVVPPSPSMGLSGMSHGLKDFGEDDVGYVPSSSLTNRLLRRRDSGDRFSQEKIEKERRRYSTTATIVGTLSLNFRKNSDPQPHSSNSVSTNAIHLSHSRSSAPGEFGTDAGIAESQQEAASDAQLSVKARAQMIDKKASSVHAGSSSSLLSKKKIKNKVSSSTLHLRCHKDSTLSLAACEQQDDPSFAADTGIHPLQQQENTLSVGSDMEILDSLSSAGEAARSRRRASERTLKKEGESQRLRSYSSTHSLPGTLRPNNSNGQSPGSLPHTDSSKDNVEKIWSAVGRLMHKGSRSRTNSSNGGESMDLIEPSPSGQRPDLQFYQQHQHQRSLNWSTPVSSAMLRRSSTIDSARSTATSSTLISSTSSFSSSSCSPTTGCFQIPPFPPSSPTGVNSSSRGLSRTDSNSTTQSLESDYFNFHLTGIGAAGMAMSSSPPVLTLTPSVSITTCPSSAESCPHLTGPPPLGRSYSESSNHGICTDSNGNNSQEQDSSRKQESHSHHPFFQHHYRKQRQDSHGSGSSTRSSVHVSKHHPNQHPQMAPLPTTPAQDRRKTMSILQNITHSASQRFWTLVRSPSGLRRRTGMNQSPLTMEQTSFTGEGTVDEAKEEEEEEGQRQTKQGRLDVRDTAEAIVEEDEGEDEKADDTSMTEVEGVLLSSTSDPIAFA</sequence>
<dbReference type="InterPro" id="IPR001849">
    <property type="entry name" value="PH_domain"/>
</dbReference>
<feature type="compositionally biased region" description="Low complexity" evidence="1">
    <location>
        <begin position="1477"/>
        <end position="1488"/>
    </location>
</feature>
<dbReference type="OrthoDB" id="1716625at2759"/>
<dbReference type="Proteomes" id="UP000738325">
    <property type="component" value="Unassembled WGS sequence"/>
</dbReference>
<feature type="compositionally biased region" description="Acidic residues" evidence="1">
    <location>
        <begin position="1562"/>
        <end position="1573"/>
    </location>
</feature>
<feature type="compositionally biased region" description="Low complexity" evidence="1">
    <location>
        <begin position="731"/>
        <end position="741"/>
    </location>
</feature>
<feature type="region of interest" description="Disordered" evidence="1">
    <location>
        <begin position="699"/>
        <end position="760"/>
    </location>
</feature>
<feature type="region of interest" description="Disordered" evidence="1">
    <location>
        <begin position="1035"/>
        <end position="1070"/>
    </location>
</feature>
<dbReference type="InterPro" id="IPR035899">
    <property type="entry name" value="DBL_dom_sf"/>
</dbReference>